<reference evidence="5" key="1">
    <citation type="journal article" date="2023" name="Nat. Commun.">
        <title>Diploid and tetraploid genomes of Acorus and the evolution of monocots.</title>
        <authorList>
            <person name="Ma L."/>
            <person name="Liu K.W."/>
            <person name="Li Z."/>
            <person name="Hsiao Y.Y."/>
            <person name="Qi Y."/>
            <person name="Fu T."/>
            <person name="Tang G.D."/>
            <person name="Zhang D."/>
            <person name="Sun W.H."/>
            <person name="Liu D.K."/>
            <person name="Li Y."/>
            <person name="Chen G.Z."/>
            <person name="Liu X.D."/>
            <person name="Liao X.Y."/>
            <person name="Jiang Y.T."/>
            <person name="Yu X."/>
            <person name="Hao Y."/>
            <person name="Huang J."/>
            <person name="Zhao X.W."/>
            <person name="Ke S."/>
            <person name="Chen Y.Y."/>
            <person name="Wu W.L."/>
            <person name="Hsu J.L."/>
            <person name="Lin Y.F."/>
            <person name="Huang M.D."/>
            <person name="Li C.Y."/>
            <person name="Huang L."/>
            <person name="Wang Z.W."/>
            <person name="Zhao X."/>
            <person name="Zhong W.Y."/>
            <person name="Peng D.H."/>
            <person name="Ahmad S."/>
            <person name="Lan S."/>
            <person name="Zhang J.S."/>
            <person name="Tsai W.C."/>
            <person name="Van de Peer Y."/>
            <person name="Liu Z.J."/>
        </authorList>
    </citation>
    <scope>NUCLEOTIDE SEQUENCE</scope>
    <source>
        <strain evidence="5">SCP</strain>
    </source>
</reference>
<gene>
    <name evidence="5" type="ORF">QJS04_geneDACA009683</name>
</gene>
<dbReference type="InterPro" id="IPR036770">
    <property type="entry name" value="Ankyrin_rpt-contain_sf"/>
</dbReference>
<dbReference type="AlphaFoldDB" id="A0AAV9BCA0"/>
<dbReference type="Gene3D" id="1.25.40.20">
    <property type="entry name" value="Ankyrin repeat-containing domain"/>
    <property type="match status" value="2"/>
</dbReference>
<organism evidence="5 6">
    <name type="scientific">Acorus gramineus</name>
    <name type="common">Dwarf sweet flag</name>
    <dbReference type="NCBI Taxonomy" id="55184"/>
    <lineage>
        <taxon>Eukaryota</taxon>
        <taxon>Viridiplantae</taxon>
        <taxon>Streptophyta</taxon>
        <taxon>Embryophyta</taxon>
        <taxon>Tracheophyta</taxon>
        <taxon>Spermatophyta</taxon>
        <taxon>Magnoliopsida</taxon>
        <taxon>Liliopsida</taxon>
        <taxon>Acoraceae</taxon>
        <taxon>Acorus</taxon>
    </lineage>
</organism>
<dbReference type="Pfam" id="PF12796">
    <property type="entry name" value="Ank_2"/>
    <property type="match status" value="1"/>
</dbReference>
<keyword evidence="6" id="KW-1185">Reference proteome</keyword>
<feature type="region of interest" description="Disordered" evidence="4">
    <location>
        <begin position="40"/>
        <end position="90"/>
    </location>
</feature>
<keyword evidence="1" id="KW-0677">Repeat</keyword>
<feature type="repeat" description="ANK" evidence="3">
    <location>
        <begin position="317"/>
        <end position="349"/>
    </location>
</feature>
<feature type="repeat" description="ANK" evidence="3">
    <location>
        <begin position="284"/>
        <end position="316"/>
    </location>
</feature>
<dbReference type="PROSITE" id="PS50297">
    <property type="entry name" value="ANK_REP_REGION"/>
    <property type="match status" value="2"/>
</dbReference>
<comment type="caution">
    <text evidence="5">The sequence shown here is derived from an EMBL/GenBank/DDBJ whole genome shotgun (WGS) entry which is preliminary data.</text>
</comment>
<dbReference type="EMBL" id="JAUJYN010000004">
    <property type="protein sequence ID" value="KAK1273833.1"/>
    <property type="molecule type" value="Genomic_DNA"/>
</dbReference>
<feature type="compositionally biased region" description="Basic and acidic residues" evidence="4">
    <location>
        <begin position="73"/>
        <end position="84"/>
    </location>
</feature>
<dbReference type="PROSITE" id="PS50088">
    <property type="entry name" value="ANK_REPEAT"/>
    <property type="match status" value="4"/>
</dbReference>
<sequence>MYTKPHPLRIKRETLSEGGEAMQPCLLKSPTTRTPLLHPFLSPPPSKPTHHHHHLSFVSPPPTHHRLTPLSLTRDDLHPPHDDPTPLGDCLVFEEGAFEDPHVFVQPESPAPAVRKTGRGPAPLPEPESLVPEEWREVQAEINLTKKEKRRIVQQMKFGSRLEMRPRRKPSEEEYQAYRSLKLSQLKPVVLDDPLGPLKEPPPPPPSYATVEGSGVLSRAEPRNPRLGVDGSGLDDIAEFFNKGGYAPGEADDKKPQGNRKLFTMEEKVLLNKRIPNLADATVSKWLPLHTLAASGEFYLLDKLLKHSVDINASDKDGLTALHKAIICKKQAIMNYLLRESANPFVRDQDGATLMHYAVQTASSDAIKLLLLYNVDINLADNDGWTPLHLAVQSQRADILRLLLIKGADQTLKNQDGLTPLDLCLHSGQGMRNYELIKQLMEFANST</sequence>
<dbReference type="FunFam" id="1.25.40.20:FF:000461">
    <property type="entry name" value="Ankyrin repeat domain-containing protein, chloroplastic"/>
    <property type="match status" value="1"/>
</dbReference>
<evidence type="ECO:0000256" key="4">
    <source>
        <dbReference type="SAM" id="MobiDB-lite"/>
    </source>
</evidence>
<evidence type="ECO:0000256" key="1">
    <source>
        <dbReference type="ARBA" id="ARBA00022737"/>
    </source>
</evidence>
<name>A0AAV9BCA0_ACOGR</name>
<evidence type="ECO:0008006" key="7">
    <source>
        <dbReference type="Google" id="ProtNLM"/>
    </source>
</evidence>
<evidence type="ECO:0000313" key="5">
    <source>
        <dbReference type="EMBL" id="KAK1273833.1"/>
    </source>
</evidence>
<reference evidence="5" key="2">
    <citation type="submission" date="2023-06" db="EMBL/GenBank/DDBJ databases">
        <authorList>
            <person name="Ma L."/>
            <person name="Liu K.-W."/>
            <person name="Li Z."/>
            <person name="Hsiao Y.-Y."/>
            <person name="Qi Y."/>
            <person name="Fu T."/>
            <person name="Tang G."/>
            <person name="Zhang D."/>
            <person name="Sun W.-H."/>
            <person name="Liu D.-K."/>
            <person name="Li Y."/>
            <person name="Chen G.-Z."/>
            <person name="Liu X.-D."/>
            <person name="Liao X.-Y."/>
            <person name="Jiang Y.-T."/>
            <person name="Yu X."/>
            <person name="Hao Y."/>
            <person name="Huang J."/>
            <person name="Zhao X.-W."/>
            <person name="Ke S."/>
            <person name="Chen Y.-Y."/>
            <person name="Wu W.-L."/>
            <person name="Hsu J.-L."/>
            <person name="Lin Y.-F."/>
            <person name="Huang M.-D."/>
            <person name="Li C.-Y."/>
            <person name="Huang L."/>
            <person name="Wang Z.-W."/>
            <person name="Zhao X."/>
            <person name="Zhong W.-Y."/>
            <person name="Peng D.-H."/>
            <person name="Ahmad S."/>
            <person name="Lan S."/>
            <person name="Zhang J.-S."/>
            <person name="Tsai W.-C."/>
            <person name="Van De Peer Y."/>
            <person name="Liu Z.-J."/>
        </authorList>
    </citation>
    <scope>NUCLEOTIDE SEQUENCE</scope>
    <source>
        <strain evidence="5">SCP</strain>
        <tissue evidence="5">Leaves</tissue>
    </source>
</reference>
<protein>
    <recommendedName>
        <fullName evidence="7">Ankyrin repeat domain-containing protein, chloroplastic</fullName>
    </recommendedName>
</protein>
<dbReference type="InterPro" id="IPR002110">
    <property type="entry name" value="Ankyrin_rpt"/>
</dbReference>
<feature type="region of interest" description="Disordered" evidence="4">
    <location>
        <begin position="104"/>
        <end position="129"/>
    </location>
</feature>
<evidence type="ECO:0000256" key="3">
    <source>
        <dbReference type="PROSITE-ProRule" id="PRU00023"/>
    </source>
</evidence>
<dbReference type="Pfam" id="PF13637">
    <property type="entry name" value="Ank_4"/>
    <property type="match status" value="1"/>
</dbReference>
<proteinExistence type="predicted"/>
<feature type="repeat" description="ANK" evidence="3">
    <location>
        <begin position="350"/>
        <end position="382"/>
    </location>
</feature>
<feature type="region of interest" description="Disordered" evidence="4">
    <location>
        <begin position="193"/>
        <end position="231"/>
    </location>
</feature>
<dbReference type="SUPFAM" id="SSF48403">
    <property type="entry name" value="Ankyrin repeat"/>
    <property type="match status" value="1"/>
</dbReference>
<dbReference type="PANTHER" id="PTHR24203:SF86">
    <property type="entry name" value="PROTEASOME 26S SUBUNIT, NON-ATPASE 10"/>
    <property type="match status" value="1"/>
</dbReference>
<dbReference type="PANTHER" id="PTHR24203">
    <property type="entry name" value="ANKYRIN REPEAT FAMILY PROTEIN"/>
    <property type="match status" value="1"/>
</dbReference>
<dbReference type="SMART" id="SM00248">
    <property type="entry name" value="ANK"/>
    <property type="match status" value="5"/>
</dbReference>
<keyword evidence="2 3" id="KW-0040">ANK repeat</keyword>
<accession>A0AAV9BCA0</accession>
<evidence type="ECO:0000313" key="6">
    <source>
        <dbReference type="Proteomes" id="UP001179952"/>
    </source>
</evidence>
<evidence type="ECO:0000256" key="2">
    <source>
        <dbReference type="ARBA" id="ARBA00023043"/>
    </source>
</evidence>
<feature type="repeat" description="ANK" evidence="3">
    <location>
        <begin position="383"/>
        <end position="415"/>
    </location>
</feature>
<dbReference type="Proteomes" id="UP001179952">
    <property type="component" value="Unassembled WGS sequence"/>
</dbReference>